<dbReference type="Proteomes" id="UP000319836">
    <property type="component" value="Unassembled WGS sequence"/>
</dbReference>
<gene>
    <name evidence="2" type="ORF">E6K80_10820</name>
</gene>
<dbReference type="EMBL" id="VBPA01000275">
    <property type="protein sequence ID" value="TMQ69711.1"/>
    <property type="molecule type" value="Genomic_DNA"/>
</dbReference>
<feature type="region of interest" description="Disordered" evidence="1">
    <location>
        <begin position="1"/>
        <end position="97"/>
    </location>
</feature>
<proteinExistence type="predicted"/>
<feature type="compositionally biased region" description="Basic and acidic residues" evidence="1">
    <location>
        <begin position="33"/>
        <end position="55"/>
    </location>
</feature>
<evidence type="ECO:0000313" key="2">
    <source>
        <dbReference type="EMBL" id="TMQ69711.1"/>
    </source>
</evidence>
<name>A0A538U1P5_UNCEI</name>
<evidence type="ECO:0000313" key="3">
    <source>
        <dbReference type="Proteomes" id="UP000319836"/>
    </source>
</evidence>
<reference evidence="2 3" key="1">
    <citation type="journal article" date="2019" name="Nat. Microbiol.">
        <title>Mediterranean grassland soil C-N compound turnover is dependent on rainfall and depth, and is mediated by genomically divergent microorganisms.</title>
        <authorList>
            <person name="Diamond S."/>
            <person name="Andeer P.F."/>
            <person name="Li Z."/>
            <person name="Crits-Christoph A."/>
            <person name="Burstein D."/>
            <person name="Anantharaman K."/>
            <person name="Lane K.R."/>
            <person name="Thomas B.C."/>
            <person name="Pan C."/>
            <person name="Northen T.R."/>
            <person name="Banfield J.F."/>
        </authorList>
    </citation>
    <scope>NUCLEOTIDE SEQUENCE [LARGE SCALE GENOMIC DNA]</scope>
    <source>
        <strain evidence="2">WS_10</strain>
    </source>
</reference>
<comment type="caution">
    <text evidence="2">The sequence shown here is derived from an EMBL/GenBank/DDBJ whole genome shotgun (WGS) entry which is preliminary data.</text>
</comment>
<feature type="compositionally biased region" description="Polar residues" evidence="1">
    <location>
        <begin position="1"/>
        <end position="10"/>
    </location>
</feature>
<sequence>MTDVSLSQRSPTPPAWYARCSDPFMRPLGTTSSHHEGNVMLNREREQDRVNRENDRDENDWREESRDMGTEQMPGQGQRKHTSGRGSSTTPKSRKKK</sequence>
<accession>A0A538U1P5</accession>
<organism evidence="2 3">
    <name type="scientific">Eiseniibacteriota bacterium</name>
    <dbReference type="NCBI Taxonomy" id="2212470"/>
    <lineage>
        <taxon>Bacteria</taxon>
        <taxon>Candidatus Eiseniibacteriota</taxon>
    </lineage>
</organism>
<evidence type="ECO:0000256" key="1">
    <source>
        <dbReference type="SAM" id="MobiDB-lite"/>
    </source>
</evidence>
<protein>
    <submittedName>
        <fullName evidence="2">Uncharacterized protein</fullName>
    </submittedName>
</protein>
<dbReference type="AlphaFoldDB" id="A0A538U1P5"/>